<feature type="compositionally biased region" description="Acidic residues" evidence="1">
    <location>
        <begin position="25"/>
        <end position="50"/>
    </location>
</feature>
<evidence type="ECO:0000256" key="1">
    <source>
        <dbReference type="SAM" id="MobiDB-lite"/>
    </source>
</evidence>
<dbReference type="AlphaFoldDB" id="A0AAE0FY15"/>
<evidence type="ECO:0000313" key="3">
    <source>
        <dbReference type="Proteomes" id="UP001190700"/>
    </source>
</evidence>
<keyword evidence="3" id="KW-1185">Reference proteome</keyword>
<gene>
    <name evidence="2" type="ORF">CYMTET_23572</name>
</gene>
<organism evidence="2 3">
    <name type="scientific">Cymbomonas tetramitiformis</name>
    <dbReference type="NCBI Taxonomy" id="36881"/>
    <lineage>
        <taxon>Eukaryota</taxon>
        <taxon>Viridiplantae</taxon>
        <taxon>Chlorophyta</taxon>
        <taxon>Pyramimonadophyceae</taxon>
        <taxon>Pyramimonadales</taxon>
        <taxon>Pyramimonadaceae</taxon>
        <taxon>Cymbomonas</taxon>
    </lineage>
</organism>
<evidence type="ECO:0000313" key="2">
    <source>
        <dbReference type="EMBL" id="KAK3267898.1"/>
    </source>
</evidence>
<proteinExistence type="predicted"/>
<reference evidence="2 3" key="1">
    <citation type="journal article" date="2015" name="Genome Biol. Evol.">
        <title>Comparative Genomics of a Bacterivorous Green Alga Reveals Evolutionary Causalities and Consequences of Phago-Mixotrophic Mode of Nutrition.</title>
        <authorList>
            <person name="Burns J.A."/>
            <person name="Paasch A."/>
            <person name="Narechania A."/>
            <person name="Kim E."/>
        </authorList>
    </citation>
    <scope>NUCLEOTIDE SEQUENCE [LARGE SCALE GENOMIC DNA]</scope>
    <source>
        <strain evidence="2 3">PLY_AMNH</strain>
    </source>
</reference>
<name>A0AAE0FY15_9CHLO</name>
<dbReference type="EMBL" id="LGRX02012139">
    <property type="protein sequence ID" value="KAK3267898.1"/>
    <property type="molecule type" value="Genomic_DNA"/>
</dbReference>
<dbReference type="Proteomes" id="UP001190700">
    <property type="component" value="Unassembled WGS sequence"/>
</dbReference>
<protein>
    <submittedName>
        <fullName evidence="2">Uncharacterized protein</fullName>
    </submittedName>
</protein>
<accession>A0AAE0FY15</accession>
<comment type="caution">
    <text evidence="2">The sequence shown here is derived from an EMBL/GenBank/DDBJ whole genome shotgun (WGS) entry which is preliminary data.</text>
</comment>
<sequence>MHTFRQKLSLALSLRDAGADLGHAEDEDEDESNDEDDEDEEEEAEYDDGPEEGRYLTPYVHFKTNELRLGVERSSTRTCKKRLPCTPKAAIKTDIGSDAWNAFKDVVSGEWSGYTAEFDSTGAPLDFPLRYVHGVGKVPSKNMPFREKVFQSETSCTSFADHEGLTNLVTRQIPQIGTEDSLGSCGGAECPANVEETRSALRGRDECKTILRNGSYSAGPKVLEEAPEDGAHFRVEHCLAGAYDRRVRVVQNVEWAWRNEAAGYGWKMASFEVHLESRKGSLQGLLSRPVLDLEDDLAGAWAAEEEDGAAYAIGAGDQLMVAARAPGAAHAWAPSLQVKSAGQCGACWNQAVGFPGGVWCYMQHVGDELLVEAGWLAGPSVRHSSARYYVDSHLDLAALGIERKSKDDSTKA</sequence>
<feature type="region of interest" description="Disordered" evidence="1">
    <location>
        <begin position="18"/>
        <end position="55"/>
    </location>
</feature>